<accession>X0XVG9</accession>
<feature type="coiled-coil region" evidence="1">
    <location>
        <begin position="1"/>
        <end position="31"/>
    </location>
</feature>
<dbReference type="EMBL" id="BARS01056960">
    <property type="protein sequence ID" value="GAG47360.1"/>
    <property type="molecule type" value="Genomic_DNA"/>
</dbReference>
<feature type="non-terminal residue" evidence="2">
    <location>
        <position position="1"/>
    </location>
</feature>
<evidence type="ECO:0000256" key="1">
    <source>
        <dbReference type="SAM" id="Coils"/>
    </source>
</evidence>
<dbReference type="AlphaFoldDB" id="X0XVG9"/>
<proteinExistence type="predicted"/>
<evidence type="ECO:0000313" key="2">
    <source>
        <dbReference type="EMBL" id="GAG47360.1"/>
    </source>
</evidence>
<name>X0XVG9_9ZZZZ</name>
<gene>
    <name evidence="2" type="ORF">S01H1_83701</name>
</gene>
<comment type="caution">
    <text evidence="2">The sequence shown here is derived from an EMBL/GenBank/DDBJ whole genome shotgun (WGS) entry which is preliminary data.</text>
</comment>
<reference evidence="2" key="1">
    <citation type="journal article" date="2014" name="Front. Microbiol.">
        <title>High frequency of phylogenetically diverse reductive dehalogenase-homologous genes in deep subseafloor sedimentary metagenomes.</title>
        <authorList>
            <person name="Kawai M."/>
            <person name="Futagami T."/>
            <person name="Toyoda A."/>
            <person name="Takaki Y."/>
            <person name="Nishi S."/>
            <person name="Hori S."/>
            <person name="Arai W."/>
            <person name="Tsubouchi T."/>
            <person name="Morono Y."/>
            <person name="Uchiyama I."/>
            <person name="Ito T."/>
            <person name="Fujiyama A."/>
            <person name="Inagaki F."/>
            <person name="Takami H."/>
        </authorList>
    </citation>
    <scope>NUCLEOTIDE SEQUENCE</scope>
    <source>
        <strain evidence="2">Expedition CK06-06</strain>
    </source>
</reference>
<keyword evidence="1" id="KW-0175">Coiled coil</keyword>
<organism evidence="2">
    <name type="scientific">marine sediment metagenome</name>
    <dbReference type="NCBI Taxonomy" id="412755"/>
    <lineage>
        <taxon>unclassified sequences</taxon>
        <taxon>metagenomes</taxon>
        <taxon>ecological metagenomes</taxon>
    </lineage>
</organism>
<sequence length="34" mass="4194">TQNYEELLEEYKDLFEEHNELKLAVEKLLQKNEI</sequence>
<protein>
    <submittedName>
        <fullName evidence="2">Uncharacterized protein</fullName>
    </submittedName>
</protein>